<feature type="transmembrane region" description="Helical" evidence="1">
    <location>
        <begin position="20"/>
        <end position="41"/>
    </location>
</feature>
<keyword evidence="1" id="KW-0472">Membrane</keyword>
<keyword evidence="1" id="KW-0812">Transmembrane</keyword>
<feature type="transmembrane region" description="Helical" evidence="1">
    <location>
        <begin position="150"/>
        <end position="174"/>
    </location>
</feature>
<reference evidence="2" key="1">
    <citation type="submission" date="2016-08" db="EMBL/GenBank/DDBJ databases">
        <authorList>
            <person name="Seilhamer J.J."/>
        </authorList>
    </citation>
    <scope>NUCLEOTIDE SEQUENCE</scope>
    <source>
        <strain evidence="2">86-1</strain>
    </source>
</reference>
<dbReference type="AlphaFoldDB" id="A0A212L917"/>
<evidence type="ECO:0000256" key="1">
    <source>
        <dbReference type="SAM" id="Phobius"/>
    </source>
</evidence>
<dbReference type="EMBL" id="FMJC01000002">
    <property type="protein sequence ID" value="SCM74005.1"/>
    <property type="molecule type" value="Genomic_DNA"/>
</dbReference>
<evidence type="ECO:0000313" key="2">
    <source>
        <dbReference type="EMBL" id="SCM74005.1"/>
    </source>
</evidence>
<sequence length="178" mass="20822">MIVERIEYVVNTTTRFVVDFWVRHWPLLLLILCAVLDFLGADDIISRLVFAASFVGTVACLKAFHLERCFWIYGLAFMGLPFVAFDPVNIHEIQKYLHLEALDYNIIWRITEAVQWTGVIIALSVGLYFLRFRHRVSPLVLIKIPLTTFVMYLFLQPFFMLTWFILIMQVYGILGIPE</sequence>
<dbReference type="RefSeq" id="WP_179980962.1">
    <property type="nucleotide sequence ID" value="NZ_LT608333.1"/>
</dbReference>
<name>A0A212L917_9BACT</name>
<gene>
    <name evidence="2" type="ORF">KL86DES1_21674</name>
</gene>
<organism evidence="2">
    <name type="scientific">uncultured Desulfovibrio sp</name>
    <dbReference type="NCBI Taxonomy" id="167968"/>
    <lineage>
        <taxon>Bacteria</taxon>
        <taxon>Pseudomonadati</taxon>
        <taxon>Thermodesulfobacteriota</taxon>
        <taxon>Desulfovibrionia</taxon>
        <taxon>Desulfovibrionales</taxon>
        <taxon>Desulfovibrionaceae</taxon>
        <taxon>Desulfovibrio</taxon>
        <taxon>environmental samples</taxon>
    </lineage>
</organism>
<feature type="transmembrane region" description="Helical" evidence="1">
    <location>
        <begin position="48"/>
        <end position="64"/>
    </location>
</feature>
<feature type="transmembrane region" description="Helical" evidence="1">
    <location>
        <begin position="70"/>
        <end position="89"/>
    </location>
</feature>
<keyword evidence="1" id="KW-1133">Transmembrane helix</keyword>
<proteinExistence type="predicted"/>
<accession>A0A212L917</accession>
<feature type="transmembrane region" description="Helical" evidence="1">
    <location>
        <begin position="110"/>
        <end position="130"/>
    </location>
</feature>
<protein>
    <submittedName>
        <fullName evidence="2">Uncharacterized protein</fullName>
    </submittedName>
</protein>